<feature type="transmembrane region" description="Helical" evidence="1">
    <location>
        <begin position="15"/>
        <end position="36"/>
    </location>
</feature>
<organism evidence="2 3">
    <name type="scientific">Acinetobacter bouvetii</name>
    <dbReference type="NCBI Taxonomy" id="202951"/>
    <lineage>
        <taxon>Bacteria</taxon>
        <taxon>Pseudomonadati</taxon>
        <taxon>Pseudomonadota</taxon>
        <taxon>Gammaproteobacteria</taxon>
        <taxon>Moraxellales</taxon>
        <taxon>Moraxellaceae</taxon>
        <taxon>Acinetobacter</taxon>
    </lineage>
</organism>
<evidence type="ECO:0000256" key="1">
    <source>
        <dbReference type="SAM" id="Phobius"/>
    </source>
</evidence>
<dbReference type="AlphaFoldDB" id="A0A811G9N8"/>
<keyword evidence="1" id="KW-0812">Transmembrane</keyword>
<accession>A0A811G9N8</accession>
<name>A0A811G9N8_9GAMM</name>
<comment type="caution">
    <text evidence="2">The sequence shown here is derived from an EMBL/GenBank/DDBJ whole genome shotgun (WGS) entry which is preliminary data.</text>
</comment>
<feature type="transmembrane region" description="Helical" evidence="1">
    <location>
        <begin position="57"/>
        <end position="76"/>
    </location>
</feature>
<dbReference type="Proteomes" id="UP000489961">
    <property type="component" value="Unassembled WGS sequence"/>
</dbReference>
<feature type="transmembrane region" description="Helical" evidence="1">
    <location>
        <begin position="112"/>
        <end position="129"/>
    </location>
</feature>
<dbReference type="InterPro" id="IPR025695">
    <property type="entry name" value="DoxX-like"/>
</dbReference>
<evidence type="ECO:0008006" key="4">
    <source>
        <dbReference type="Google" id="ProtNLM"/>
    </source>
</evidence>
<evidence type="ECO:0000313" key="3">
    <source>
        <dbReference type="Proteomes" id="UP000489961"/>
    </source>
</evidence>
<dbReference type="RefSeq" id="WP_174558382.1">
    <property type="nucleotide sequence ID" value="NZ_CADDTS010000007.1"/>
</dbReference>
<dbReference type="Pfam" id="PF13781">
    <property type="entry name" value="DoxX_3"/>
    <property type="match status" value="1"/>
</dbReference>
<proteinExistence type="predicted"/>
<dbReference type="EMBL" id="CADDTS010000007">
    <property type="protein sequence ID" value="CAB1208413.1"/>
    <property type="molecule type" value="Genomic_DNA"/>
</dbReference>
<feature type="transmembrane region" description="Helical" evidence="1">
    <location>
        <begin position="82"/>
        <end position="100"/>
    </location>
</feature>
<reference evidence="2 3" key="1">
    <citation type="submission" date="2020-02" db="EMBL/GenBank/DDBJ databases">
        <authorList>
            <person name="Chaudhuri R."/>
        </authorList>
    </citation>
    <scope>NUCLEOTIDE SEQUENCE [LARGE SCALE GENOMIC DNA]</scope>
    <source>
        <strain evidence="2">SFB21</strain>
    </source>
</reference>
<sequence>MPFVNHKLLLDRPLLLIQITLAVLWIYQGLIPKILFQSAAEIAIWQSMGLELHLAKICVALSGMIEIMFGCTFLLWQRAVFIHQLNILGLSGLLLLIMITDPLQLTTAFNPVVMNIAMITLSLLAIQLFKLSQQSS</sequence>
<evidence type="ECO:0000313" key="2">
    <source>
        <dbReference type="EMBL" id="CAB1208413.1"/>
    </source>
</evidence>
<gene>
    <name evidence="2" type="ORF">SFB21_0384</name>
</gene>
<keyword evidence="1" id="KW-0472">Membrane</keyword>
<keyword evidence="1" id="KW-1133">Transmembrane helix</keyword>
<protein>
    <recommendedName>
        <fullName evidence="4">DoxX-like family protein</fullName>
    </recommendedName>
</protein>